<reference evidence="1" key="2">
    <citation type="submission" date="2021-04" db="EMBL/GenBank/DDBJ databases">
        <authorList>
            <person name="Gilroy R."/>
        </authorList>
    </citation>
    <scope>NUCLEOTIDE SEQUENCE</scope>
    <source>
        <strain evidence="1">14324</strain>
    </source>
</reference>
<dbReference type="AlphaFoldDB" id="A0A9D2DTC4"/>
<evidence type="ECO:0000313" key="2">
    <source>
        <dbReference type="Proteomes" id="UP000824041"/>
    </source>
</evidence>
<comment type="caution">
    <text evidence="1">The sequence shown here is derived from an EMBL/GenBank/DDBJ whole genome shotgun (WGS) entry which is preliminary data.</text>
</comment>
<proteinExistence type="predicted"/>
<sequence>MCLENNAAMIGTAWFLEQRLKQEKIPCDLQSVLKKVTRRDPELCQMAADLLWGYSQSSQRAEFEELFCGLTGWKVGAFLEHWIRIQMLELQRDKKVPVEICLADMHFLLAGKCEEEEIRILFPSYKREKKQTVFWKPGEAGERYLQYAFVCKENLRLYLGTEKGLVPGGMERRKRYAGKYPMARQPA</sequence>
<gene>
    <name evidence="1" type="ORF">IAA21_08235</name>
</gene>
<dbReference type="Proteomes" id="UP000824041">
    <property type="component" value="Unassembled WGS sequence"/>
</dbReference>
<accession>A0A9D2DTC4</accession>
<name>A0A9D2DTC4_9FIRM</name>
<organism evidence="1 2">
    <name type="scientific">Candidatus Blautia faecigallinarum</name>
    <dbReference type="NCBI Taxonomy" id="2838488"/>
    <lineage>
        <taxon>Bacteria</taxon>
        <taxon>Bacillati</taxon>
        <taxon>Bacillota</taxon>
        <taxon>Clostridia</taxon>
        <taxon>Lachnospirales</taxon>
        <taxon>Lachnospiraceae</taxon>
        <taxon>Blautia</taxon>
    </lineage>
</organism>
<evidence type="ECO:0000313" key="1">
    <source>
        <dbReference type="EMBL" id="HIZ22766.1"/>
    </source>
</evidence>
<dbReference type="EMBL" id="DXBU01000111">
    <property type="protein sequence ID" value="HIZ22766.1"/>
    <property type="molecule type" value="Genomic_DNA"/>
</dbReference>
<reference evidence="1" key="1">
    <citation type="journal article" date="2021" name="PeerJ">
        <title>Extensive microbial diversity within the chicken gut microbiome revealed by metagenomics and culture.</title>
        <authorList>
            <person name="Gilroy R."/>
            <person name="Ravi A."/>
            <person name="Getino M."/>
            <person name="Pursley I."/>
            <person name="Horton D.L."/>
            <person name="Alikhan N.F."/>
            <person name="Baker D."/>
            <person name="Gharbi K."/>
            <person name="Hall N."/>
            <person name="Watson M."/>
            <person name="Adriaenssens E.M."/>
            <person name="Foster-Nyarko E."/>
            <person name="Jarju S."/>
            <person name="Secka A."/>
            <person name="Antonio M."/>
            <person name="Oren A."/>
            <person name="Chaudhuri R.R."/>
            <person name="La Ragione R."/>
            <person name="Hildebrand F."/>
            <person name="Pallen M.J."/>
        </authorList>
    </citation>
    <scope>NUCLEOTIDE SEQUENCE</scope>
    <source>
        <strain evidence="1">14324</strain>
    </source>
</reference>
<protein>
    <submittedName>
        <fullName evidence="1">Uncharacterized protein</fullName>
    </submittedName>
</protein>